<dbReference type="SUPFAM" id="SSF161098">
    <property type="entry name" value="MetI-like"/>
    <property type="match status" value="1"/>
</dbReference>
<keyword evidence="4 7" id="KW-0812">Transmembrane</keyword>
<keyword evidence="9" id="KW-0762">Sugar transport</keyword>
<dbReference type="InterPro" id="IPR035906">
    <property type="entry name" value="MetI-like_sf"/>
</dbReference>
<dbReference type="InterPro" id="IPR000515">
    <property type="entry name" value="MetI-like"/>
</dbReference>
<dbReference type="GO" id="GO:0005886">
    <property type="term" value="C:plasma membrane"/>
    <property type="evidence" value="ECO:0007669"/>
    <property type="project" value="UniProtKB-SubCell"/>
</dbReference>
<keyword evidence="3" id="KW-1003">Cell membrane</keyword>
<evidence type="ECO:0000256" key="2">
    <source>
        <dbReference type="ARBA" id="ARBA00022448"/>
    </source>
</evidence>
<feature type="domain" description="ABC transmembrane type-1" evidence="8">
    <location>
        <begin position="97"/>
        <end position="289"/>
    </location>
</feature>
<comment type="caution">
    <text evidence="9">The sequence shown here is derived from an EMBL/GenBank/DDBJ whole genome shotgun (WGS) entry which is preliminary data.</text>
</comment>
<dbReference type="RefSeq" id="WP_211282183.1">
    <property type="nucleotide sequence ID" value="NZ_PGFF01000001.1"/>
</dbReference>
<sequence length="304" mass="33282">MTAPAIRTTPRPAARRWTRDRIERRALKVLRWVVLALFLIATLFPFYLMLLLSVKPIEALLRDPASLIVAFEDFTLDTYVEVLSPQSAGGQGFLSFLLNSALVAVSSVVIALLVAIPGAYAISRLPFWGHRKISALFIASYLFPAIVIAIPLFVLFTRIGLRGSLVGLVLVYTAQTIPVAIYMMRNYFETVPVSIEEAALVDGLGRIGVLRRISIPLALPSIMATGLFVFMIAWNEFLFALLFLVDKREQWTVSLGLSQLSGSIEVPTTVLMAGSVVLTLPIIIVFFATERLLTGGLTAGAEKG</sequence>
<evidence type="ECO:0000256" key="5">
    <source>
        <dbReference type="ARBA" id="ARBA00022989"/>
    </source>
</evidence>
<protein>
    <submittedName>
        <fullName evidence="9">Multiple sugar transport system permease protein</fullName>
    </submittedName>
</protein>
<accession>A0A2M9CL35</accession>
<evidence type="ECO:0000313" key="10">
    <source>
        <dbReference type="Proteomes" id="UP000228758"/>
    </source>
</evidence>
<evidence type="ECO:0000256" key="4">
    <source>
        <dbReference type="ARBA" id="ARBA00022692"/>
    </source>
</evidence>
<evidence type="ECO:0000313" key="9">
    <source>
        <dbReference type="EMBL" id="PJJ72601.1"/>
    </source>
</evidence>
<dbReference type="Pfam" id="PF00528">
    <property type="entry name" value="BPD_transp_1"/>
    <property type="match status" value="1"/>
</dbReference>
<feature type="transmembrane region" description="Helical" evidence="7">
    <location>
        <begin position="29"/>
        <end position="52"/>
    </location>
</feature>
<proteinExistence type="inferred from homology"/>
<dbReference type="CDD" id="cd06261">
    <property type="entry name" value="TM_PBP2"/>
    <property type="match status" value="1"/>
</dbReference>
<reference evidence="9 10" key="1">
    <citation type="submission" date="2017-11" db="EMBL/GenBank/DDBJ databases">
        <title>Genomic Encyclopedia of Archaeal and Bacterial Type Strains, Phase II (KMG-II): From Individual Species to Whole Genera.</title>
        <authorList>
            <person name="Goeker M."/>
        </authorList>
    </citation>
    <scope>NUCLEOTIDE SEQUENCE [LARGE SCALE GENOMIC DNA]</scope>
    <source>
        <strain evidence="9 10">DSM 27393</strain>
    </source>
</reference>
<feature type="transmembrane region" description="Helical" evidence="7">
    <location>
        <begin position="135"/>
        <end position="159"/>
    </location>
</feature>
<feature type="transmembrane region" description="Helical" evidence="7">
    <location>
        <begin position="101"/>
        <end position="123"/>
    </location>
</feature>
<comment type="similarity">
    <text evidence="7">Belongs to the binding-protein-dependent transport system permease family.</text>
</comment>
<dbReference type="InterPro" id="IPR050901">
    <property type="entry name" value="BP-dep_ABC_trans_perm"/>
</dbReference>
<keyword evidence="10" id="KW-1185">Reference proteome</keyword>
<evidence type="ECO:0000256" key="7">
    <source>
        <dbReference type="RuleBase" id="RU363032"/>
    </source>
</evidence>
<dbReference type="PROSITE" id="PS50928">
    <property type="entry name" value="ABC_TM1"/>
    <property type="match status" value="1"/>
</dbReference>
<dbReference type="GO" id="GO:0055085">
    <property type="term" value="P:transmembrane transport"/>
    <property type="evidence" value="ECO:0007669"/>
    <property type="project" value="InterPro"/>
</dbReference>
<name>A0A2M9CL35_9MICO</name>
<keyword evidence="5 7" id="KW-1133">Transmembrane helix</keyword>
<evidence type="ECO:0000256" key="1">
    <source>
        <dbReference type="ARBA" id="ARBA00004651"/>
    </source>
</evidence>
<feature type="transmembrane region" description="Helical" evidence="7">
    <location>
        <begin position="217"/>
        <end position="244"/>
    </location>
</feature>
<feature type="transmembrane region" description="Helical" evidence="7">
    <location>
        <begin position="264"/>
        <end position="288"/>
    </location>
</feature>
<organism evidence="9 10">
    <name type="scientific">Diaminobutyricimonas aerilata</name>
    <dbReference type="NCBI Taxonomy" id="1162967"/>
    <lineage>
        <taxon>Bacteria</taxon>
        <taxon>Bacillati</taxon>
        <taxon>Actinomycetota</taxon>
        <taxon>Actinomycetes</taxon>
        <taxon>Micrococcales</taxon>
        <taxon>Microbacteriaceae</taxon>
        <taxon>Diaminobutyricimonas</taxon>
    </lineage>
</organism>
<comment type="subcellular location">
    <subcellularLocation>
        <location evidence="1 7">Cell membrane</location>
        <topology evidence="1 7">Multi-pass membrane protein</topology>
    </subcellularLocation>
</comment>
<keyword evidence="2 7" id="KW-0813">Transport</keyword>
<dbReference type="PANTHER" id="PTHR32243">
    <property type="entry name" value="MALTOSE TRANSPORT SYSTEM PERMEASE-RELATED"/>
    <property type="match status" value="1"/>
</dbReference>
<evidence type="ECO:0000259" key="8">
    <source>
        <dbReference type="PROSITE" id="PS50928"/>
    </source>
</evidence>
<gene>
    <name evidence="9" type="ORF">CLV46_2174</name>
</gene>
<evidence type="ECO:0000256" key="6">
    <source>
        <dbReference type="ARBA" id="ARBA00023136"/>
    </source>
</evidence>
<feature type="transmembrane region" description="Helical" evidence="7">
    <location>
        <begin position="165"/>
        <end position="184"/>
    </location>
</feature>
<dbReference type="PANTHER" id="PTHR32243:SF18">
    <property type="entry name" value="INNER MEMBRANE ABC TRANSPORTER PERMEASE PROTEIN YCJP"/>
    <property type="match status" value="1"/>
</dbReference>
<dbReference type="EMBL" id="PGFF01000001">
    <property type="protein sequence ID" value="PJJ72601.1"/>
    <property type="molecule type" value="Genomic_DNA"/>
</dbReference>
<keyword evidence="6 7" id="KW-0472">Membrane</keyword>
<dbReference type="Gene3D" id="1.10.3720.10">
    <property type="entry name" value="MetI-like"/>
    <property type="match status" value="1"/>
</dbReference>
<evidence type="ECO:0000256" key="3">
    <source>
        <dbReference type="ARBA" id="ARBA00022475"/>
    </source>
</evidence>
<dbReference type="AlphaFoldDB" id="A0A2M9CL35"/>
<dbReference type="Proteomes" id="UP000228758">
    <property type="component" value="Unassembled WGS sequence"/>
</dbReference>